<keyword evidence="3" id="KW-0812">Transmembrane</keyword>
<organism evidence="6 7">
    <name type="scientific">Achromobacter ruhlandii</name>
    <dbReference type="NCBI Taxonomy" id="72557"/>
    <lineage>
        <taxon>Bacteria</taxon>
        <taxon>Pseudomonadati</taxon>
        <taxon>Pseudomonadota</taxon>
        <taxon>Betaproteobacteria</taxon>
        <taxon>Burkholderiales</taxon>
        <taxon>Alcaligenaceae</taxon>
        <taxon>Achromobacter</taxon>
    </lineage>
</organism>
<keyword evidence="2" id="KW-0813">Transport</keyword>
<dbReference type="PANTHER" id="PTHR12778:SF10">
    <property type="entry name" value="MAJOR FACILITATOR SUPERFAMILY DOMAIN-CONTAINING PROTEIN 3"/>
    <property type="match status" value="1"/>
</dbReference>
<evidence type="ECO:0000313" key="7">
    <source>
        <dbReference type="Proteomes" id="UP000542405"/>
    </source>
</evidence>
<dbReference type="GO" id="GO:0035348">
    <property type="term" value="P:acetyl-CoA transmembrane transport"/>
    <property type="evidence" value="ECO:0007669"/>
    <property type="project" value="InterPro"/>
</dbReference>
<dbReference type="GO" id="GO:0008521">
    <property type="term" value="F:acetyl-CoA transmembrane transporter activity"/>
    <property type="evidence" value="ECO:0007669"/>
    <property type="project" value="InterPro"/>
</dbReference>
<dbReference type="EMBL" id="JABBZE010000281">
    <property type="protein sequence ID" value="NMU91995.1"/>
    <property type="molecule type" value="Genomic_DNA"/>
</dbReference>
<dbReference type="InterPro" id="IPR024371">
    <property type="entry name" value="AcetylCoA_trans_1-like"/>
</dbReference>
<evidence type="ECO:0000256" key="1">
    <source>
        <dbReference type="ARBA" id="ARBA00004141"/>
    </source>
</evidence>
<reference evidence="6 7" key="1">
    <citation type="submission" date="2020-04" db="EMBL/GenBank/DDBJ databases">
        <title>Achromobacter ruhlandii genome sequencing and assembly.</title>
        <authorList>
            <person name="Martins R.C.R."/>
            <person name="Perdigao-Neto L.V."/>
            <person name="Levin A.S.S."/>
            <person name="Costa S.F."/>
        </authorList>
    </citation>
    <scope>NUCLEOTIDE SEQUENCE [LARGE SCALE GENOMIC DNA]</scope>
    <source>
        <strain evidence="6 7">9035ralo</strain>
    </source>
</reference>
<comment type="caution">
    <text evidence="6">The sequence shown here is derived from an EMBL/GenBank/DDBJ whole genome shotgun (WGS) entry which is preliminary data.</text>
</comment>
<sequence>MIGALYFSQGIPLGVAMEALPTLLRRDGAPLHALAWLPLVGLPWVLKFLWAPQVDNRWRAALGRRRSWILPMQAVVLACLAAVA</sequence>
<gene>
    <name evidence="6" type="ORF">HGQ98_20195</name>
</gene>
<dbReference type="Pfam" id="PF13000">
    <property type="entry name" value="Acatn"/>
    <property type="match status" value="1"/>
</dbReference>
<evidence type="ECO:0000256" key="4">
    <source>
        <dbReference type="ARBA" id="ARBA00022989"/>
    </source>
</evidence>
<feature type="non-terminal residue" evidence="6">
    <location>
        <position position="84"/>
    </location>
</feature>
<dbReference type="AlphaFoldDB" id="A0A848NQY3"/>
<evidence type="ECO:0000256" key="2">
    <source>
        <dbReference type="ARBA" id="ARBA00022448"/>
    </source>
</evidence>
<evidence type="ECO:0000256" key="3">
    <source>
        <dbReference type="ARBA" id="ARBA00022692"/>
    </source>
</evidence>
<protein>
    <submittedName>
        <fullName evidence="6">MFS transporter</fullName>
    </submittedName>
</protein>
<accession>A0A848NQY3</accession>
<name>A0A848NQY3_9BURK</name>
<keyword evidence="5" id="KW-0472">Membrane</keyword>
<evidence type="ECO:0000313" key="6">
    <source>
        <dbReference type="EMBL" id="NMU91995.1"/>
    </source>
</evidence>
<dbReference type="Proteomes" id="UP000542405">
    <property type="component" value="Unassembled WGS sequence"/>
</dbReference>
<dbReference type="InterPro" id="IPR004752">
    <property type="entry name" value="AmpG_permease/AT-1"/>
</dbReference>
<dbReference type="PANTHER" id="PTHR12778">
    <property type="entry name" value="SOLUTE CARRIER FAMILY 33 ACETYL-COA TRANSPORTER -RELATED"/>
    <property type="match status" value="1"/>
</dbReference>
<comment type="subcellular location">
    <subcellularLocation>
        <location evidence="1">Membrane</location>
        <topology evidence="1">Multi-pass membrane protein</topology>
    </subcellularLocation>
</comment>
<dbReference type="GO" id="GO:0016020">
    <property type="term" value="C:membrane"/>
    <property type="evidence" value="ECO:0007669"/>
    <property type="project" value="UniProtKB-SubCell"/>
</dbReference>
<evidence type="ECO:0000256" key="5">
    <source>
        <dbReference type="ARBA" id="ARBA00023136"/>
    </source>
</evidence>
<proteinExistence type="predicted"/>
<keyword evidence="4" id="KW-1133">Transmembrane helix</keyword>